<dbReference type="AlphaFoldDB" id="A0A0A0K523"/>
<dbReference type="PANTHER" id="PTHR31973">
    <property type="entry name" value="POLYPROTEIN, PUTATIVE-RELATED"/>
    <property type="match status" value="1"/>
</dbReference>
<evidence type="ECO:0000313" key="1">
    <source>
        <dbReference type="EMBL" id="KGN44009.1"/>
    </source>
</evidence>
<dbReference type="EMBL" id="CM002928">
    <property type="protein sequence ID" value="KGN44009.1"/>
    <property type="molecule type" value="Genomic_DNA"/>
</dbReference>
<name>A0A0A0K523_CUCSA</name>
<organism evidence="1 2">
    <name type="scientific">Cucumis sativus</name>
    <name type="common">Cucumber</name>
    <dbReference type="NCBI Taxonomy" id="3659"/>
    <lineage>
        <taxon>Eukaryota</taxon>
        <taxon>Viridiplantae</taxon>
        <taxon>Streptophyta</taxon>
        <taxon>Embryophyta</taxon>
        <taxon>Tracheophyta</taxon>
        <taxon>Spermatophyta</taxon>
        <taxon>Magnoliopsida</taxon>
        <taxon>eudicotyledons</taxon>
        <taxon>Gunneridae</taxon>
        <taxon>Pentapetalae</taxon>
        <taxon>rosids</taxon>
        <taxon>fabids</taxon>
        <taxon>Cucurbitales</taxon>
        <taxon>Cucurbitaceae</taxon>
        <taxon>Benincaseae</taxon>
        <taxon>Cucumis</taxon>
    </lineage>
</organism>
<dbReference type="Proteomes" id="UP000029981">
    <property type="component" value="Chromosome 7"/>
</dbReference>
<proteinExistence type="predicted"/>
<gene>
    <name evidence="1" type="ORF">Csa_7G098770</name>
</gene>
<protein>
    <submittedName>
        <fullName evidence="1">Uncharacterized protein</fullName>
    </submittedName>
</protein>
<reference evidence="1 2" key="2">
    <citation type="journal article" date="2009" name="PLoS ONE">
        <title>An integrated genetic and cytogenetic map of the cucumber genome.</title>
        <authorList>
            <person name="Ren Y."/>
            <person name="Zhang Z."/>
            <person name="Liu J."/>
            <person name="Staub J.E."/>
            <person name="Han Y."/>
            <person name="Cheng Z."/>
            <person name="Li X."/>
            <person name="Lu J."/>
            <person name="Miao H."/>
            <person name="Kang H."/>
            <person name="Xie B."/>
            <person name="Gu X."/>
            <person name="Wang X."/>
            <person name="Du Y."/>
            <person name="Jin W."/>
            <person name="Huang S."/>
        </authorList>
    </citation>
    <scope>NUCLEOTIDE SEQUENCE [LARGE SCALE GENOMIC DNA]</scope>
    <source>
        <strain evidence="2">cv. 9930</strain>
    </source>
</reference>
<sequence length="138" mass="16758">MDRFELHVEIEFINSKYQDVSRGYRSTEIIQDFCKEYKVDIAYENAWRVWEVALCIYELETESNDHFKYMYMTFEVVIKCFLKYIRLVIVVVEHCKRKYKGVMLVAVLVDANKKIYSLALRSRDKKNGDLWTWSMRRL</sequence>
<reference evidence="1 2" key="3">
    <citation type="journal article" date="2010" name="BMC Genomics">
        <title>Transcriptome sequencing and comparative analysis of cucumber flowers with different sex types.</title>
        <authorList>
            <person name="Guo S."/>
            <person name="Zheng Y."/>
            <person name="Joung J.G."/>
            <person name="Liu S."/>
            <person name="Zhang Z."/>
            <person name="Crasta O.R."/>
            <person name="Sobral B.W."/>
            <person name="Xu Y."/>
            <person name="Huang S."/>
            <person name="Fei Z."/>
        </authorList>
    </citation>
    <scope>NUCLEOTIDE SEQUENCE [LARGE SCALE GENOMIC DNA]</scope>
    <source>
        <strain evidence="2">cv. 9930</strain>
    </source>
</reference>
<dbReference type="PANTHER" id="PTHR31973:SF187">
    <property type="entry name" value="MUTATOR TRANSPOSASE MUDRA PROTEIN"/>
    <property type="match status" value="1"/>
</dbReference>
<evidence type="ECO:0000313" key="2">
    <source>
        <dbReference type="Proteomes" id="UP000029981"/>
    </source>
</evidence>
<dbReference type="Gramene" id="KGN44009">
    <property type="protein sequence ID" value="KGN44009"/>
    <property type="gene ID" value="Csa_7G098770"/>
</dbReference>
<keyword evidence="2" id="KW-1185">Reference proteome</keyword>
<reference evidence="1 2" key="1">
    <citation type="journal article" date="2009" name="Nat. Genet.">
        <title>The genome of the cucumber, Cucumis sativus L.</title>
        <authorList>
            <person name="Huang S."/>
            <person name="Li R."/>
            <person name="Zhang Z."/>
            <person name="Li L."/>
            <person name="Gu X."/>
            <person name="Fan W."/>
            <person name="Lucas W.J."/>
            <person name="Wang X."/>
            <person name="Xie B."/>
            <person name="Ni P."/>
            <person name="Ren Y."/>
            <person name="Zhu H."/>
            <person name="Li J."/>
            <person name="Lin K."/>
            <person name="Jin W."/>
            <person name="Fei Z."/>
            <person name="Li G."/>
            <person name="Staub J."/>
            <person name="Kilian A."/>
            <person name="van der Vossen E.A."/>
            <person name="Wu Y."/>
            <person name="Guo J."/>
            <person name="He J."/>
            <person name="Jia Z."/>
            <person name="Ren Y."/>
            <person name="Tian G."/>
            <person name="Lu Y."/>
            <person name="Ruan J."/>
            <person name="Qian W."/>
            <person name="Wang M."/>
            <person name="Huang Q."/>
            <person name="Li B."/>
            <person name="Xuan Z."/>
            <person name="Cao J."/>
            <person name="Asan"/>
            <person name="Wu Z."/>
            <person name="Zhang J."/>
            <person name="Cai Q."/>
            <person name="Bai Y."/>
            <person name="Zhao B."/>
            <person name="Han Y."/>
            <person name="Li Y."/>
            <person name="Li X."/>
            <person name="Wang S."/>
            <person name="Shi Q."/>
            <person name="Liu S."/>
            <person name="Cho W.K."/>
            <person name="Kim J.Y."/>
            <person name="Xu Y."/>
            <person name="Heller-Uszynska K."/>
            <person name="Miao H."/>
            <person name="Cheng Z."/>
            <person name="Zhang S."/>
            <person name="Wu J."/>
            <person name="Yang Y."/>
            <person name="Kang H."/>
            <person name="Li M."/>
            <person name="Liang H."/>
            <person name="Ren X."/>
            <person name="Shi Z."/>
            <person name="Wen M."/>
            <person name="Jian M."/>
            <person name="Yang H."/>
            <person name="Zhang G."/>
            <person name="Yang Z."/>
            <person name="Chen R."/>
            <person name="Liu S."/>
            <person name="Li J."/>
            <person name="Ma L."/>
            <person name="Liu H."/>
            <person name="Zhou Y."/>
            <person name="Zhao J."/>
            <person name="Fang X."/>
            <person name="Li G."/>
            <person name="Fang L."/>
            <person name="Li Y."/>
            <person name="Liu D."/>
            <person name="Zheng H."/>
            <person name="Zhang Y."/>
            <person name="Qin N."/>
            <person name="Li Z."/>
            <person name="Yang G."/>
            <person name="Yang S."/>
            <person name="Bolund L."/>
            <person name="Kristiansen K."/>
            <person name="Zheng H."/>
            <person name="Li S."/>
            <person name="Zhang X."/>
            <person name="Yang H."/>
            <person name="Wang J."/>
            <person name="Sun R."/>
            <person name="Zhang B."/>
            <person name="Jiang S."/>
            <person name="Wang J."/>
            <person name="Du Y."/>
            <person name="Li S."/>
        </authorList>
    </citation>
    <scope>NUCLEOTIDE SEQUENCE [LARGE SCALE GENOMIC DNA]</scope>
    <source>
        <strain evidence="2">cv. 9930</strain>
    </source>
</reference>
<reference evidence="1 2" key="4">
    <citation type="journal article" date="2011" name="BMC Genomics">
        <title>RNA-Seq improves annotation of protein-coding genes in the cucumber genome.</title>
        <authorList>
            <person name="Li Z."/>
            <person name="Zhang Z."/>
            <person name="Yan P."/>
            <person name="Huang S."/>
            <person name="Fei Z."/>
            <person name="Lin K."/>
        </authorList>
    </citation>
    <scope>NUCLEOTIDE SEQUENCE [LARGE SCALE GENOMIC DNA]</scope>
    <source>
        <strain evidence="2">cv. 9930</strain>
    </source>
</reference>
<accession>A0A0A0K523</accession>